<dbReference type="EC" id="3.4.16.-" evidence="7"/>
<proteinExistence type="inferred from homology"/>
<reference evidence="9" key="2">
    <citation type="submission" date="2019-06" db="EMBL/GenBank/DDBJ databases">
        <title>Genomics analysis of Aphanomyces spp. identifies a new class of oomycete effector associated with host adaptation.</title>
        <authorList>
            <person name="Gaulin E."/>
        </authorList>
    </citation>
    <scope>NUCLEOTIDE SEQUENCE</scope>
    <source>
        <strain evidence="9">CBS 578.67</strain>
    </source>
</reference>
<dbReference type="GO" id="GO:0006508">
    <property type="term" value="P:proteolysis"/>
    <property type="evidence" value="ECO:0007669"/>
    <property type="project" value="UniProtKB-KW"/>
</dbReference>
<keyword evidence="2 7" id="KW-0121">Carboxypeptidase</keyword>
<dbReference type="PANTHER" id="PTHR11802">
    <property type="entry name" value="SERINE PROTEASE FAMILY S10 SERINE CARBOXYPEPTIDASE"/>
    <property type="match status" value="1"/>
</dbReference>
<keyword evidence="11" id="KW-1185">Reference proteome</keyword>
<evidence type="ECO:0000256" key="8">
    <source>
        <dbReference type="SAM" id="Phobius"/>
    </source>
</evidence>
<feature type="transmembrane region" description="Helical" evidence="8">
    <location>
        <begin position="29"/>
        <end position="50"/>
    </location>
</feature>
<gene>
    <name evidence="10" type="primary">Aste57867_21122</name>
    <name evidence="9" type="ORF">As57867_021054</name>
    <name evidence="10" type="ORF">ASTE57867_21122</name>
</gene>
<evidence type="ECO:0000256" key="4">
    <source>
        <dbReference type="ARBA" id="ARBA00022729"/>
    </source>
</evidence>
<sequence length="469" mass="51029">MPTKEEKTPLTKVEPSTVAPKKSLFTSPWFFVPALFGGFAVAYIAFTWIITFVHPSTPVPHTPINCDSVNQSSGYIQLGNSSTKYFHWYFESRSDPTNDPLVLWVNGGPGASSMIGLLSENGPCSVQLDLSLEYNPHAWNSHANVIWLDQPANTGFSVGPTPTPDIIGPNVYAFLQGFLAKHPSLRGRPLFLTGESYGGHYVPVIAHTIVKENAKKVQPHLNLQGLAIGNGLTNTKVQAQHVLDQAIHNAYNVSLVPTTQFTELNQSGNEAVRLLDACASNASMCPAAGNAFVVFGQQLVITHSLNKYDLRETCVGNSCNAIEDAVARFLNNPRVLAYLGLPPSFRYNISNRDTFGSFTNDIATSYAPHVEAVLSANVSVLLYAGDADLACNWQGNDAWPKQLAWPGAKAYVATELKSWTLDGIEVGQVRSHSLLTFVRVFNAGHMVPRQQPVVALSLLTALLRNQTLV</sequence>
<evidence type="ECO:0000256" key="3">
    <source>
        <dbReference type="ARBA" id="ARBA00022670"/>
    </source>
</evidence>
<evidence type="ECO:0000313" key="10">
    <source>
        <dbReference type="EMBL" id="VFT97796.1"/>
    </source>
</evidence>
<organism evidence="10 11">
    <name type="scientific">Aphanomyces stellatus</name>
    <dbReference type="NCBI Taxonomy" id="120398"/>
    <lineage>
        <taxon>Eukaryota</taxon>
        <taxon>Sar</taxon>
        <taxon>Stramenopiles</taxon>
        <taxon>Oomycota</taxon>
        <taxon>Saprolegniomycetes</taxon>
        <taxon>Saprolegniales</taxon>
        <taxon>Verrucalvaceae</taxon>
        <taxon>Aphanomyces</taxon>
    </lineage>
</organism>
<dbReference type="InterPro" id="IPR033124">
    <property type="entry name" value="Ser_caboxypep_his_AS"/>
</dbReference>
<dbReference type="Proteomes" id="UP000332933">
    <property type="component" value="Unassembled WGS sequence"/>
</dbReference>
<dbReference type="InterPro" id="IPR001563">
    <property type="entry name" value="Peptidase_S10"/>
</dbReference>
<dbReference type="SUPFAM" id="SSF53474">
    <property type="entry name" value="alpha/beta-Hydrolases"/>
    <property type="match status" value="1"/>
</dbReference>
<dbReference type="Pfam" id="PF00450">
    <property type="entry name" value="Peptidase_S10"/>
    <property type="match status" value="1"/>
</dbReference>
<evidence type="ECO:0000313" key="11">
    <source>
        <dbReference type="Proteomes" id="UP000332933"/>
    </source>
</evidence>
<reference evidence="10 11" key="1">
    <citation type="submission" date="2019-03" db="EMBL/GenBank/DDBJ databases">
        <authorList>
            <person name="Gaulin E."/>
            <person name="Dumas B."/>
        </authorList>
    </citation>
    <scope>NUCLEOTIDE SEQUENCE [LARGE SCALE GENOMIC DNA]</scope>
    <source>
        <strain evidence="10">CBS 568.67</strain>
    </source>
</reference>
<evidence type="ECO:0000256" key="6">
    <source>
        <dbReference type="ARBA" id="ARBA00023180"/>
    </source>
</evidence>
<dbReference type="GO" id="GO:0004185">
    <property type="term" value="F:serine-type carboxypeptidase activity"/>
    <property type="evidence" value="ECO:0007669"/>
    <property type="project" value="UniProtKB-UniRule"/>
</dbReference>
<dbReference type="PRINTS" id="PR00724">
    <property type="entry name" value="CRBOXYPTASEC"/>
</dbReference>
<dbReference type="PANTHER" id="PTHR11802:SF113">
    <property type="entry name" value="SERINE CARBOXYPEPTIDASE CTSA-4.1"/>
    <property type="match status" value="1"/>
</dbReference>
<keyword evidence="8" id="KW-0812">Transmembrane</keyword>
<dbReference type="Gene3D" id="3.40.50.1820">
    <property type="entry name" value="alpha/beta hydrolase"/>
    <property type="match status" value="1"/>
</dbReference>
<keyword evidence="4" id="KW-0732">Signal</keyword>
<evidence type="ECO:0000256" key="2">
    <source>
        <dbReference type="ARBA" id="ARBA00022645"/>
    </source>
</evidence>
<dbReference type="PROSITE" id="PS00131">
    <property type="entry name" value="CARBOXYPEPT_SER_SER"/>
    <property type="match status" value="1"/>
</dbReference>
<dbReference type="Gene3D" id="1.10.287.410">
    <property type="match status" value="1"/>
</dbReference>
<keyword evidence="5 7" id="KW-0378">Hydrolase</keyword>
<dbReference type="InterPro" id="IPR029058">
    <property type="entry name" value="AB_hydrolase_fold"/>
</dbReference>
<keyword evidence="3 7" id="KW-0645">Protease</keyword>
<name>A0A485LHE3_9STRA</name>
<dbReference type="PROSITE" id="PS00560">
    <property type="entry name" value="CARBOXYPEPT_SER_HIS"/>
    <property type="match status" value="1"/>
</dbReference>
<dbReference type="EMBL" id="CAADRA010006983">
    <property type="protein sequence ID" value="VFT97796.1"/>
    <property type="molecule type" value="Genomic_DNA"/>
</dbReference>
<keyword evidence="8" id="KW-0472">Membrane</keyword>
<evidence type="ECO:0000256" key="5">
    <source>
        <dbReference type="ARBA" id="ARBA00022801"/>
    </source>
</evidence>
<dbReference type="InterPro" id="IPR018202">
    <property type="entry name" value="Ser_caboxypep_ser_AS"/>
</dbReference>
<evidence type="ECO:0000313" key="9">
    <source>
        <dbReference type="EMBL" id="KAF0687151.1"/>
    </source>
</evidence>
<dbReference type="OrthoDB" id="443318at2759"/>
<dbReference type="AlphaFoldDB" id="A0A485LHE3"/>
<keyword evidence="8" id="KW-1133">Transmembrane helix</keyword>
<evidence type="ECO:0000256" key="7">
    <source>
        <dbReference type="RuleBase" id="RU361156"/>
    </source>
</evidence>
<accession>A0A485LHE3</accession>
<protein>
    <recommendedName>
        <fullName evidence="7">Carboxypeptidase</fullName>
        <ecNumber evidence="7">3.4.16.-</ecNumber>
    </recommendedName>
</protein>
<keyword evidence="6" id="KW-0325">Glycoprotein</keyword>
<comment type="similarity">
    <text evidence="1 7">Belongs to the peptidase S10 family.</text>
</comment>
<dbReference type="EMBL" id="VJMH01006957">
    <property type="protein sequence ID" value="KAF0687151.1"/>
    <property type="molecule type" value="Genomic_DNA"/>
</dbReference>
<evidence type="ECO:0000256" key="1">
    <source>
        <dbReference type="ARBA" id="ARBA00009431"/>
    </source>
</evidence>